<comment type="similarity">
    <text evidence="4">Belongs to the diacylglycerol acyltransferase family.</text>
</comment>
<comment type="subcellular location">
    <subcellularLocation>
        <location evidence="1">Endoplasmic reticulum membrane</location>
        <topology evidence="1">Multi-pass membrane protein</topology>
    </subcellularLocation>
</comment>
<keyword evidence="6" id="KW-0444">Lipid biosynthesis</keyword>
<dbReference type="Pfam" id="PF03982">
    <property type="entry name" value="DAGAT"/>
    <property type="match status" value="1"/>
</dbReference>
<keyword evidence="7" id="KW-0808">Transferase</keyword>
<dbReference type="PANTHER" id="PTHR12317:SF0">
    <property type="entry name" value="ACYLTRANSFERASE"/>
    <property type="match status" value="1"/>
</dbReference>
<keyword evidence="12" id="KW-0443">Lipid metabolism</keyword>
<evidence type="ECO:0000256" key="14">
    <source>
        <dbReference type="ARBA" id="ARBA00023315"/>
    </source>
</evidence>
<evidence type="ECO:0000256" key="5">
    <source>
        <dbReference type="ARBA" id="ARBA00013244"/>
    </source>
</evidence>
<keyword evidence="11" id="KW-1133">Transmembrane helix</keyword>
<reference evidence="15" key="2">
    <citation type="journal article" date="2006" name="PLoS Pathog.">
        <title>New perspectives on host-parasite interplay by comparative transcriptomic and proteomic analyses of Schistosoma japonicum.</title>
        <authorList>
            <person name="Liu F."/>
            <person name="Lu J."/>
            <person name="Hu W."/>
            <person name="Wang S.Y."/>
            <person name="Cui S.J."/>
            <person name="Chi M."/>
            <person name="Yan Q."/>
            <person name="Wang X.R."/>
            <person name="Song H.D."/>
            <person name="Xu X.N."/>
            <person name="Wang J.J."/>
            <person name="Zhang X.L."/>
            <person name="Zhang X."/>
            <person name="Wang Z.Q."/>
            <person name="Xue C.L."/>
            <person name="Brindley P.J."/>
            <person name="McManus D.P."/>
            <person name="Yang P.Y."/>
            <person name="Feng Z."/>
            <person name="Chen Z."/>
            <person name="Han Z.G."/>
        </authorList>
    </citation>
    <scope>NUCLEOTIDE SEQUENCE</scope>
</reference>
<dbReference type="GO" id="GO:0006071">
    <property type="term" value="P:glycerol metabolic process"/>
    <property type="evidence" value="ECO:0007669"/>
    <property type="project" value="UniProtKB-KW"/>
</dbReference>
<dbReference type="PANTHER" id="PTHR12317">
    <property type="entry name" value="DIACYLGLYCEROL O-ACYLTRANSFERASE"/>
    <property type="match status" value="1"/>
</dbReference>
<keyword evidence="14" id="KW-0012">Acyltransferase</keyword>
<evidence type="ECO:0000256" key="10">
    <source>
        <dbReference type="ARBA" id="ARBA00022824"/>
    </source>
</evidence>
<evidence type="ECO:0000256" key="11">
    <source>
        <dbReference type="ARBA" id="ARBA00022989"/>
    </source>
</evidence>
<name>Q5D8V8_SCHJA</name>
<sequence length="170" mass="19321">MIAATKKGLHYVLDKDTCKQTGNFVVVVLGGASEALDSRPGTYVMHINQRYGFFKLALQTGSYLVPCISFGEQSLYRQVSNEKGSLIRWLQDKFTSIFTVSLPIFYARGPFPYRKPVYTVVGAPIRCEQIKEPTPEQVANVKQKYIENLQTLFENYKTTYDPEASNIEFI</sequence>
<evidence type="ECO:0000256" key="1">
    <source>
        <dbReference type="ARBA" id="ARBA00004477"/>
    </source>
</evidence>
<comment type="pathway">
    <text evidence="3">Lipid metabolism.</text>
</comment>
<organism evidence="15">
    <name type="scientific">Schistosoma japonicum</name>
    <name type="common">Blood fluke</name>
    <dbReference type="NCBI Taxonomy" id="6182"/>
    <lineage>
        <taxon>Eukaryota</taxon>
        <taxon>Metazoa</taxon>
        <taxon>Spiralia</taxon>
        <taxon>Lophotrochozoa</taxon>
        <taxon>Platyhelminthes</taxon>
        <taxon>Trematoda</taxon>
        <taxon>Digenea</taxon>
        <taxon>Strigeidida</taxon>
        <taxon>Schistosomatoidea</taxon>
        <taxon>Schistosomatidae</taxon>
        <taxon>Schistosoma</taxon>
    </lineage>
</organism>
<evidence type="ECO:0000256" key="3">
    <source>
        <dbReference type="ARBA" id="ARBA00005189"/>
    </source>
</evidence>
<dbReference type="GO" id="GO:0019432">
    <property type="term" value="P:triglyceride biosynthetic process"/>
    <property type="evidence" value="ECO:0007669"/>
    <property type="project" value="TreeGrafter"/>
</dbReference>
<dbReference type="InterPro" id="IPR007130">
    <property type="entry name" value="DAGAT"/>
</dbReference>
<dbReference type="GO" id="GO:0004144">
    <property type="term" value="F:diacylglycerol O-acyltransferase activity"/>
    <property type="evidence" value="ECO:0007669"/>
    <property type="project" value="UniProtKB-EC"/>
</dbReference>
<evidence type="ECO:0000256" key="8">
    <source>
        <dbReference type="ARBA" id="ARBA00022692"/>
    </source>
</evidence>
<evidence type="ECO:0000256" key="2">
    <source>
        <dbReference type="ARBA" id="ARBA00004771"/>
    </source>
</evidence>
<keyword evidence="8" id="KW-0812">Transmembrane</keyword>
<dbReference type="EMBL" id="AY816016">
    <property type="protein sequence ID" value="AAW27748.1"/>
    <property type="molecule type" value="mRNA"/>
</dbReference>
<reference evidence="15" key="1">
    <citation type="submission" date="2004-11" db="EMBL/GenBank/DDBJ databases">
        <title>The full-length cDNA sequences of Schistosoma japonicum genes.</title>
        <authorList>
            <person name="Han Z."/>
        </authorList>
    </citation>
    <scope>NUCLEOTIDE SEQUENCE</scope>
</reference>
<evidence type="ECO:0000256" key="13">
    <source>
        <dbReference type="ARBA" id="ARBA00023136"/>
    </source>
</evidence>
<keyword evidence="10" id="KW-0256">Endoplasmic reticulum</keyword>
<keyword evidence="13" id="KW-0472">Membrane</keyword>
<evidence type="ECO:0000256" key="9">
    <source>
        <dbReference type="ARBA" id="ARBA00022798"/>
    </source>
</evidence>
<evidence type="ECO:0000256" key="12">
    <source>
        <dbReference type="ARBA" id="ARBA00023098"/>
    </source>
</evidence>
<keyword evidence="9" id="KW-0319">Glycerol metabolism</keyword>
<accession>Q5D8V8</accession>
<comment type="pathway">
    <text evidence="2">Glycerolipid metabolism; triacylglycerol biosynthesis.</text>
</comment>
<evidence type="ECO:0000256" key="4">
    <source>
        <dbReference type="ARBA" id="ARBA00005420"/>
    </source>
</evidence>
<dbReference type="EC" id="2.3.1.20" evidence="5"/>
<evidence type="ECO:0000256" key="7">
    <source>
        <dbReference type="ARBA" id="ARBA00022679"/>
    </source>
</evidence>
<dbReference type="GO" id="GO:0005789">
    <property type="term" value="C:endoplasmic reticulum membrane"/>
    <property type="evidence" value="ECO:0007669"/>
    <property type="project" value="UniProtKB-SubCell"/>
</dbReference>
<evidence type="ECO:0000313" key="15">
    <source>
        <dbReference type="EMBL" id="AAW27748.1"/>
    </source>
</evidence>
<proteinExistence type="evidence at transcript level"/>
<dbReference type="AlphaFoldDB" id="Q5D8V8"/>
<protein>
    <recommendedName>
        <fullName evidence="5">diacylglycerol O-acyltransferase</fullName>
        <ecNumber evidence="5">2.3.1.20</ecNumber>
    </recommendedName>
</protein>
<evidence type="ECO:0000256" key="6">
    <source>
        <dbReference type="ARBA" id="ARBA00022516"/>
    </source>
</evidence>